<dbReference type="Pfam" id="PF00134">
    <property type="entry name" value="Cyclin_N"/>
    <property type="match status" value="1"/>
</dbReference>
<dbReference type="SUPFAM" id="SSF47954">
    <property type="entry name" value="Cyclin-like"/>
    <property type="match status" value="1"/>
</dbReference>
<evidence type="ECO:0000259" key="2">
    <source>
        <dbReference type="Pfam" id="PF00149"/>
    </source>
</evidence>
<dbReference type="CDD" id="cd07379">
    <property type="entry name" value="MPP_239FB"/>
    <property type="match status" value="1"/>
</dbReference>
<organism evidence="3 4">
    <name type="scientific">Purpureocillium lavendulum</name>
    <dbReference type="NCBI Taxonomy" id="1247861"/>
    <lineage>
        <taxon>Eukaryota</taxon>
        <taxon>Fungi</taxon>
        <taxon>Dikarya</taxon>
        <taxon>Ascomycota</taxon>
        <taxon>Pezizomycotina</taxon>
        <taxon>Sordariomycetes</taxon>
        <taxon>Hypocreomycetidae</taxon>
        <taxon>Hypocreales</taxon>
        <taxon>Ophiocordycipitaceae</taxon>
        <taxon>Purpureocillium</taxon>
    </lineage>
</organism>
<name>A0AB34FGC2_9HYPO</name>
<dbReference type="Gene3D" id="1.10.472.10">
    <property type="entry name" value="Cyclin-like"/>
    <property type="match status" value="1"/>
</dbReference>
<dbReference type="Gene3D" id="3.60.21.10">
    <property type="match status" value="1"/>
</dbReference>
<dbReference type="PANTHER" id="PTHR12905">
    <property type="entry name" value="METALLOPHOSPHOESTERASE"/>
    <property type="match status" value="1"/>
</dbReference>
<dbReference type="InterPro" id="IPR006671">
    <property type="entry name" value="Cyclin_N"/>
</dbReference>
<feature type="domain" description="Calcineurin-like phosphoesterase" evidence="2">
    <location>
        <begin position="30"/>
        <end position="184"/>
    </location>
</feature>
<dbReference type="InterPro" id="IPR029052">
    <property type="entry name" value="Metallo-depent_PP-like"/>
</dbReference>
<dbReference type="CDD" id="cd20557">
    <property type="entry name" value="CYCLIN_ScPCL1-like"/>
    <property type="match status" value="1"/>
</dbReference>
<dbReference type="InterPro" id="IPR018554">
    <property type="entry name" value="FRQ"/>
</dbReference>
<dbReference type="SUPFAM" id="SSF56300">
    <property type="entry name" value="Metallo-dependent phosphatases"/>
    <property type="match status" value="1"/>
</dbReference>
<dbReference type="GO" id="GO:0006355">
    <property type="term" value="P:regulation of DNA-templated transcription"/>
    <property type="evidence" value="ECO:0007669"/>
    <property type="project" value="InterPro"/>
</dbReference>
<dbReference type="Pfam" id="PF00149">
    <property type="entry name" value="Metallophos"/>
    <property type="match status" value="1"/>
</dbReference>
<feature type="domain" description="Cyclin N-terminal" evidence="1">
    <location>
        <begin position="308"/>
        <end position="413"/>
    </location>
</feature>
<dbReference type="Proteomes" id="UP001163105">
    <property type="component" value="Unassembled WGS sequence"/>
</dbReference>
<evidence type="ECO:0000313" key="4">
    <source>
        <dbReference type="Proteomes" id="UP001163105"/>
    </source>
</evidence>
<dbReference type="EMBL" id="JAQHRD010000010">
    <property type="protein sequence ID" value="KAJ6437881.1"/>
    <property type="molecule type" value="Genomic_DNA"/>
</dbReference>
<evidence type="ECO:0000259" key="1">
    <source>
        <dbReference type="Pfam" id="PF00134"/>
    </source>
</evidence>
<dbReference type="InterPro" id="IPR004843">
    <property type="entry name" value="Calcineurin-like_PHP"/>
</dbReference>
<dbReference type="InterPro" id="IPR051693">
    <property type="entry name" value="UPF0046_metallophosphoest"/>
</dbReference>
<comment type="caution">
    <text evidence="3">The sequence shown here is derived from an EMBL/GenBank/DDBJ whole genome shotgun (WGS) entry which is preliminary data.</text>
</comment>
<accession>A0AB34FGC2</accession>
<protein>
    <submittedName>
        <fullName evidence="3">Calcineurin-like phosphoesterase</fullName>
    </submittedName>
</protein>
<evidence type="ECO:0000313" key="3">
    <source>
        <dbReference type="EMBL" id="KAJ6437881.1"/>
    </source>
</evidence>
<keyword evidence="4" id="KW-1185">Reference proteome</keyword>
<dbReference type="InterPro" id="IPR036915">
    <property type="entry name" value="Cyclin-like_sf"/>
</dbReference>
<proteinExistence type="predicted"/>
<dbReference type="AlphaFoldDB" id="A0AB34FGC2"/>
<gene>
    <name evidence="3" type="ORF">O9K51_09709</name>
</gene>
<sequence>MWRLLGESAAFVHQILFRLATRRRQSPKIRIVCLSDTHSQILAIPPGDVLIHAGDLSQSGHPAEIQQAISWLSSQPHKYKIVIAGNADLFLDKSAAPIPRADYNRHAINGGLNWGDIRYLNRSTTTIVFKDHEASRSLTIYGDPNVPRCGPDGQEAFQYDADEDHWRESIPSGTDILVTHTPPKQIWSRYQDLPVASIAKDEPETQMTAYDKLAQSLDVTETHGNEDELEKFINGSPCKIAYKTSDTLAPFCFRFVGLLAMETDAQGLRRLANRAVESNLVVHLAASTSKIIDHLLPITSATSEPRLPTLRDYIAHLITNARVGVIPLLGTFTYLARLKSGLKQKIFGHPSTPHRMFLAALILAVKYLYDSPPRNDNWVKYSRYKSDRALMEFTLEAVNRMERQLIFLLDWNLAMHASDLCAQLDSFPESGGQSMFEGNGDITGLDITELTLGVQTLSSTPEQLQSQFELKGLILAQQLFDRPVAAWLAAELLKFALKALNVLLRAGADGALRFTIVGPLASQLRRTGGYRGIIDDLSVDIKPLKDELRRYKPTVPRKLRKHKLFEVRAHNLRKGQKGKLETTLRDFAANLDDRPDTAIRRRKVSFKHVIS</sequence>
<dbReference type="PANTHER" id="PTHR12905:SF18">
    <property type="entry name" value="ESTER HYDROLASE, PUTATIVE (AFU_ORTHOLOGUE AFUA_4G03130)-RELATED"/>
    <property type="match status" value="1"/>
</dbReference>
<dbReference type="Pfam" id="PF09421">
    <property type="entry name" value="FRQ"/>
    <property type="match status" value="1"/>
</dbReference>
<dbReference type="GO" id="GO:0005737">
    <property type="term" value="C:cytoplasm"/>
    <property type="evidence" value="ECO:0007669"/>
    <property type="project" value="InterPro"/>
</dbReference>
<reference evidence="3" key="1">
    <citation type="submission" date="2023-01" db="EMBL/GenBank/DDBJ databases">
        <title>The growth and conidiation of Purpureocillium lavendulum are regulated by nitrogen source and histone H3K14 acetylation.</title>
        <authorList>
            <person name="Tang P."/>
            <person name="Han J."/>
            <person name="Zhang C."/>
            <person name="Tang P."/>
            <person name="Qi F."/>
            <person name="Zhang K."/>
            <person name="Liang L."/>
        </authorList>
    </citation>
    <scope>NUCLEOTIDE SEQUENCE</scope>
    <source>
        <strain evidence="3">YMF1.00683</strain>
    </source>
</reference>
<dbReference type="GO" id="GO:0016787">
    <property type="term" value="F:hydrolase activity"/>
    <property type="evidence" value="ECO:0007669"/>
    <property type="project" value="InterPro"/>
</dbReference>
<dbReference type="GO" id="GO:0007623">
    <property type="term" value="P:circadian rhythm"/>
    <property type="evidence" value="ECO:0007669"/>
    <property type="project" value="InterPro"/>
</dbReference>
<dbReference type="GO" id="GO:0005634">
    <property type="term" value="C:nucleus"/>
    <property type="evidence" value="ECO:0007669"/>
    <property type="project" value="InterPro"/>
</dbReference>